<dbReference type="SUPFAM" id="SSF53067">
    <property type="entry name" value="Actin-like ATPase domain"/>
    <property type="match status" value="2"/>
</dbReference>
<protein>
    <submittedName>
        <fullName evidence="2">ATPase</fullName>
    </submittedName>
</protein>
<dbReference type="PANTHER" id="PTHR43190:SF3">
    <property type="entry name" value="N-ACETYL-D-GLUCOSAMINE KINASE"/>
    <property type="match status" value="1"/>
</dbReference>
<reference evidence="2" key="1">
    <citation type="journal article" date="2021" name="Environ. Microbiol.">
        <title>Cryptic niche differentiation of novel sediment ecotypes of Rugeria pomeroyi correlates with nitrate respiration.</title>
        <authorList>
            <person name="Lin X."/>
            <person name="McNichol J."/>
            <person name="Chu X."/>
            <person name="Qian Y."/>
            <person name="Luo H."/>
        </authorList>
    </citation>
    <scope>NUCLEOTIDE SEQUENCE</scope>
    <source>
        <strain evidence="2">SZCCDBB064</strain>
    </source>
</reference>
<gene>
    <name evidence="2" type="ORF">KBY27_10595</name>
</gene>
<dbReference type="Gene3D" id="3.30.420.40">
    <property type="match status" value="2"/>
</dbReference>
<evidence type="ECO:0000313" key="3">
    <source>
        <dbReference type="Proteomes" id="UP000813672"/>
    </source>
</evidence>
<evidence type="ECO:0000259" key="1">
    <source>
        <dbReference type="Pfam" id="PF01869"/>
    </source>
</evidence>
<dbReference type="InterPro" id="IPR052519">
    <property type="entry name" value="Euk-type_GlcNAc_Kinase"/>
</dbReference>
<dbReference type="CDD" id="cd24082">
    <property type="entry name" value="ASKHA_NBD_GspK-like"/>
    <property type="match status" value="1"/>
</dbReference>
<dbReference type="PANTHER" id="PTHR43190">
    <property type="entry name" value="N-ACETYL-D-GLUCOSAMINE KINASE"/>
    <property type="match status" value="1"/>
</dbReference>
<accession>A0A9Q3WLW1</accession>
<dbReference type="InterPro" id="IPR002731">
    <property type="entry name" value="ATPase_BadF"/>
</dbReference>
<name>A0A9Q3WLW1_9RHOB</name>
<evidence type="ECO:0000313" key="2">
    <source>
        <dbReference type="EMBL" id="MCE8537908.1"/>
    </source>
</evidence>
<dbReference type="RefSeq" id="WP_234219761.1">
    <property type="nucleotide sequence ID" value="NZ_JAGQAF010000005.1"/>
</dbReference>
<dbReference type="InterPro" id="IPR043129">
    <property type="entry name" value="ATPase_NBD"/>
</dbReference>
<sequence length="295" mass="30288">MGKSEHSLVVAIDGGGTRCRIAACRGKDVLAVETGPANASTDFGKAVRQIAHGLELLAARMGCSVETLSTAPAFVGLAGVSGPDIADRLRAVLPFKHVRIEDDRVAAARGVLGHRDGAIGHCGTGSFYAAQTGGKVRFAGGWGPVLGDEASAQWVGRIALGLALETLDGRLQPSALSERLIADLEGAAGILRFVGSALPSEMGALAPLVTEFAGRGDSIGGEIMRRGAGEIVRALKAIGWQAGQAVCLTGGIGPHYISYLPEDLRAVVIDREGEPIDGAIALARDLAQEIAHACS</sequence>
<dbReference type="EMBL" id="JAGQAF010000005">
    <property type="protein sequence ID" value="MCE8537908.1"/>
    <property type="molecule type" value="Genomic_DNA"/>
</dbReference>
<feature type="domain" description="ATPase BadF/BadG/BcrA/BcrD type" evidence="1">
    <location>
        <begin position="12"/>
        <end position="252"/>
    </location>
</feature>
<proteinExistence type="predicted"/>
<dbReference type="Pfam" id="PF01869">
    <property type="entry name" value="BcrAD_BadFG"/>
    <property type="match status" value="1"/>
</dbReference>
<dbReference type="Proteomes" id="UP000813672">
    <property type="component" value="Unassembled WGS sequence"/>
</dbReference>
<organism evidence="2 3">
    <name type="scientific">Ruegeria pomeroyi</name>
    <dbReference type="NCBI Taxonomy" id="89184"/>
    <lineage>
        <taxon>Bacteria</taxon>
        <taxon>Pseudomonadati</taxon>
        <taxon>Pseudomonadota</taxon>
        <taxon>Alphaproteobacteria</taxon>
        <taxon>Rhodobacterales</taxon>
        <taxon>Roseobacteraceae</taxon>
        <taxon>Ruegeria</taxon>
    </lineage>
</organism>
<comment type="caution">
    <text evidence="2">The sequence shown here is derived from an EMBL/GenBank/DDBJ whole genome shotgun (WGS) entry which is preliminary data.</text>
</comment>
<dbReference type="AlphaFoldDB" id="A0A9Q3WLW1"/>